<dbReference type="AlphaFoldDB" id="A0AA86NZE5"/>
<dbReference type="Pfam" id="PF01273">
    <property type="entry name" value="LBP_BPI_CETP"/>
    <property type="match status" value="1"/>
</dbReference>
<dbReference type="Proteomes" id="UP001642409">
    <property type="component" value="Unassembled WGS sequence"/>
</dbReference>
<dbReference type="PANTHER" id="PTHR46801">
    <property type="entry name" value="OS06G0309200 PROTEIN"/>
    <property type="match status" value="1"/>
</dbReference>
<dbReference type="EMBL" id="CATOUU010000386">
    <property type="protein sequence ID" value="CAI9928218.1"/>
    <property type="molecule type" value="Genomic_DNA"/>
</dbReference>
<evidence type="ECO:0000313" key="4">
    <source>
        <dbReference type="Proteomes" id="UP001642409"/>
    </source>
</evidence>
<dbReference type="InterPro" id="IPR045897">
    <property type="entry name" value="BPI/LBP_pln"/>
</dbReference>
<reference evidence="3 4" key="2">
    <citation type="submission" date="2024-07" db="EMBL/GenBank/DDBJ databases">
        <authorList>
            <person name="Akdeniz Z."/>
        </authorList>
    </citation>
    <scope>NUCLEOTIDE SEQUENCE [LARGE SCALE GENOMIC DNA]</scope>
</reference>
<keyword evidence="4" id="KW-1185">Reference proteome</keyword>
<evidence type="ECO:0000259" key="1">
    <source>
        <dbReference type="Pfam" id="PF01273"/>
    </source>
</evidence>
<evidence type="ECO:0000313" key="2">
    <source>
        <dbReference type="EMBL" id="CAI9928218.1"/>
    </source>
</evidence>
<dbReference type="InterPro" id="IPR017943">
    <property type="entry name" value="Bactericidal_perm-incr_a/b_dom"/>
</dbReference>
<dbReference type="SUPFAM" id="SSF55394">
    <property type="entry name" value="Bactericidal permeability-increasing protein, BPI"/>
    <property type="match status" value="1"/>
</dbReference>
<accession>A0AA86NZE5</accession>
<comment type="caution">
    <text evidence="2">The sequence shown here is derived from an EMBL/GenBank/DDBJ whole genome shotgun (WGS) entry which is preliminary data.</text>
</comment>
<dbReference type="EMBL" id="CAXDID020000006">
    <property type="protein sequence ID" value="CAL5976126.1"/>
    <property type="molecule type" value="Genomic_DNA"/>
</dbReference>
<protein>
    <recommendedName>
        <fullName evidence="1">Lipid-binding serum glycoprotein N-terminal domain-containing protein</fullName>
    </recommendedName>
</protein>
<organism evidence="2">
    <name type="scientific">Hexamita inflata</name>
    <dbReference type="NCBI Taxonomy" id="28002"/>
    <lineage>
        <taxon>Eukaryota</taxon>
        <taxon>Metamonada</taxon>
        <taxon>Diplomonadida</taxon>
        <taxon>Hexamitidae</taxon>
        <taxon>Hexamitinae</taxon>
        <taxon>Hexamita</taxon>
    </lineage>
</organism>
<dbReference type="Gene3D" id="3.15.10.10">
    <property type="entry name" value="Bactericidal permeability-increasing protein, domain 1"/>
    <property type="match status" value="1"/>
</dbReference>
<gene>
    <name evidence="2" type="ORF">HINF_LOCUS15863</name>
    <name evidence="3" type="ORF">HINF_LOCUS3676</name>
</gene>
<name>A0AA86NZE5_9EUKA</name>
<feature type="domain" description="Lipid-binding serum glycoprotein N-terminal" evidence="1">
    <location>
        <begin position="54"/>
        <end position="210"/>
    </location>
</feature>
<evidence type="ECO:0000313" key="3">
    <source>
        <dbReference type="EMBL" id="CAL5976126.1"/>
    </source>
</evidence>
<reference evidence="2" key="1">
    <citation type="submission" date="2023-06" db="EMBL/GenBank/DDBJ databases">
        <authorList>
            <person name="Kurt Z."/>
        </authorList>
    </citation>
    <scope>NUCLEOTIDE SEQUENCE</scope>
</reference>
<dbReference type="InterPro" id="IPR017942">
    <property type="entry name" value="Lipid-bd_serum_glycop_N"/>
</dbReference>
<proteinExistence type="predicted"/>
<dbReference type="GO" id="GO:0008289">
    <property type="term" value="F:lipid binding"/>
    <property type="evidence" value="ECO:0007669"/>
    <property type="project" value="InterPro"/>
</dbReference>
<sequence>MISVIFTLLTECGSPPYPRVLHPQDSAMSFTITAVGMKKFMECAMSEALAYTQLIPIPDLSFELDLGITRINFILSDIKFANLRVGNLNVDIPEGLPMSAGADDVDIELSLQWKFQQSSYPYLNDQGSGKVLLKGAAIRAVLEVNCDYVECPGHLKVVVHRADLTFDKLQILLEGGSSWIYQSLIDLVISAVESSLTDVISNVIIQSIIQIMNELMKSDGYFEPYQQYPDIIKDDRYTNGLVTHRGYMVVVFSGYVYSTANYSDEFITSDKLIKRTDNLFNKQLTFEIAEAGFNNAFYIFHKYHDAYSKQNSFKLTKAPTVTFYNVQAILDVQIETTNGQILDLKLNGLTHIRQDTIKNKTGTATHNITQIFFQFQIYEGEFEGANEVLEHINLQMQQANYQIANTPFMELDKMDVVFDSKEKVLRIVGDNKENCKMT</sequence>
<dbReference type="PANTHER" id="PTHR46801:SF2">
    <property type="entry name" value="LIPOPOLYSACCHARIDE-BINDING PROTEIN"/>
    <property type="match status" value="1"/>
</dbReference>